<dbReference type="VEuPathDB" id="TriTrypDB:LdBPK_160490.1"/>
<proteinExistence type="predicted"/>
<dbReference type="EMBL" id="FR799603">
    <property type="protein sequence ID" value="CBZ33028.1"/>
    <property type="molecule type" value="Genomic_DNA"/>
</dbReference>
<dbReference type="AlphaFoldDB" id="E9BCQ2"/>
<protein>
    <submittedName>
        <fullName evidence="1">Fucose kinase, putative</fullName>
    </submittedName>
</protein>
<reference evidence="1 2" key="1">
    <citation type="journal article" date="2011" name="Genome Res.">
        <title>Whole genome sequencing of multiple Leishmania donovani clinical isolates provides insights into population structure and mechanisms of drug resistance.</title>
        <authorList>
            <person name="Downing T."/>
            <person name="Imamura H."/>
            <person name="Decuypere S."/>
            <person name="Clark T.G."/>
            <person name="Coombs G.H."/>
            <person name="Cotton J.A."/>
            <person name="Hilley J.D."/>
            <person name="de Doncker S."/>
            <person name="Maes I."/>
            <person name="Mottram J.C."/>
            <person name="Quail M.A."/>
            <person name="Rijal S."/>
            <person name="Sanders M."/>
            <person name="Schonian G."/>
            <person name="Stark O."/>
            <person name="Sundar S."/>
            <person name="Vanaerschot M."/>
            <person name="Hertz-Fowler C."/>
            <person name="Dujardin J.C."/>
            <person name="Berriman M."/>
        </authorList>
    </citation>
    <scope>NUCLEOTIDE SEQUENCE [LARGE SCALE GENOMIC DNA]</scope>
    <source>
        <strain evidence="1 2">BPK282A1</strain>
    </source>
</reference>
<accession>E9BCQ2</accession>
<dbReference type="GeneID" id="13393105"/>
<evidence type="ECO:0000313" key="1">
    <source>
        <dbReference type="EMBL" id="CBZ33028.1"/>
    </source>
</evidence>
<name>E9BCQ2_LEIDO</name>
<keyword evidence="1" id="KW-0808">Transferase</keyword>
<sequence length="44" mass="4846">MYMCAKDEACARRIRELLTANPPNGNARFVEMSVSASGLQISRS</sequence>
<gene>
    <name evidence="1" type="ORF">LDBPK_160490</name>
</gene>
<dbReference type="RefSeq" id="XP_003859736.1">
    <property type="nucleotide sequence ID" value="XM_003859688.1"/>
</dbReference>
<organism evidence="1 2">
    <name type="scientific">Leishmania donovani</name>
    <dbReference type="NCBI Taxonomy" id="5661"/>
    <lineage>
        <taxon>Eukaryota</taxon>
        <taxon>Discoba</taxon>
        <taxon>Euglenozoa</taxon>
        <taxon>Kinetoplastea</taxon>
        <taxon>Metakinetoplastina</taxon>
        <taxon>Trypanosomatida</taxon>
        <taxon>Trypanosomatidae</taxon>
        <taxon>Leishmaniinae</taxon>
        <taxon>Leishmania</taxon>
    </lineage>
</organism>
<reference evidence="2" key="2">
    <citation type="submission" date="2011-02" db="EMBL/GenBank/DDBJ databases">
        <title>Whole genome sequencing of Leishmania donovani clinical lines reveals dynamic variation related to drug resistance.</title>
        <authorList>
            <person name="Downing T."/>
            <person name="Imamura H."/>
            <person name="Sanders M."/>
            <person name="Decuypere S."/>
            <person name="Hertz-Fowler C."/>
            <person name="Clark T.G."/>
            <person name="Rijal S."/>
            <person name="Sundar S."/>
            <person name="Quail M.A."/>
            <person name="De Doncker S."/>
            <person name="Maes I."/>
            <person name="Vanaerschot M."/>
            <person name="Stark O."/>
            <person name="Schonian G."/>
            <person name="Dujardin J.C."/>
            <person name="Berriman M."/>
        </authorList>
    </citation>
    <scope>NUCLEOTIDE SEQUENCE [LARGE SCALE GENOMIC DNA]</scope>
    <source>
        <strain evidence="2">BPK282A1</strain>
    </source>
</reference>
<dbReference type="KEGG" id="ldo:LDBPK_160490"/>
<dbReference type="GO" id="GO:0016301">
    <property type="term" value="F:kinase activity"/>
    <property type="evidence" value="ECO:0007669"/>
    <property type="project" value="UniProtKB-KW"/>
</dbReference>
<keyword evidence="1" id="KW-0418">Kinase</keyword>
<dbReference type="Proteomes" id="UP000008980">
    <property type="component" value="Chromosome 16"/>
</dbReference>
<evidence type="ECO:0000313" key="2">
    <source>
        <dbReference type="Proteomes" id="UP000008980"/>
    </source>
</evidence>